<dbReference type="Proteomes" id="UP000620147">
    <property type="component" value="Unassembled WGS sequence"/>
</dbReference>
<proteinExistence type="predicted"/>
<organism evidence="1 2">
    <name type="scientific">Butyricicoccus faecihominis</name>
    <dbReference type="NCBI Taxonomy" id="1712515"/>
    <lineage>
        <taxon>Bacteria</taxon>
        <taxon>Bacillati</taxon>
        <taxon>Bacillota</taxon>
        <taxon>Clostridia</taxon>
        <taxon>Eubacteriales</taxon>
        <taxon>Butyricicoccaceae</taxon>
        <taxon>Butyricicoccus</taxon>
    </lineage>
</organism>
<keyword evidence="2" id="KW-1185">Reference proteome</keyword>
<evidence type="ECO:0000313" key="1">
    <source>
        <dbReference type="EMBL" id="GFO86987.1"/>
    </source>
</evidence>
<evidence type="ECO:0000313" key="2">
    <source>
        <dbReference type="Proteomes" id="UP000620147"/>
    </source>
</evidence>
<name>A0ABQ1DW89_9FIRM</name>
<protein>
    <submittedName>
        <fullName evidence="1">Uncharacterized protein</fullName>
    </submittedName>
</protein>
<comment type="caution">
    <text evidence="1">The sequence shown here is derived from an EMBL/GenBank/DDBJ whole genome shotgun (WGS) entry which is preliminary data.</text>
</comment>
<gene>
    <name evidence="1" type="ORF">BUFA31_01510</name>
</gene>
<dbReference type="EMBL" id="BLYJ01000001">
    <property type="protein sequence ID" value="GFO86987.1"/>
    <property type="molecule type" value="Genomic_DNA"/>
</dbReference>
<accession>A0ABQ1DW89</accession>
<reference evidence="1 2" key="1">
    <citation type="submission" date="2020-06" db="EMBL/GenBank/DDBJ databases">
        <title>Characterization of fructooligosaccharide metabolism and fructooligosaccharide-degrading enzymes in human commensal butyrate producers.</title>
        <authorList>
            <person name="Tanno H."/>
            <person name="Fujii T."/>
            <person name="Hirano K."/>
            <person name="Maeno S."/>
            <person name="Tonozuka T."/>
            <person name="Sakamoto M."/>
            <person name="Ohkuma M."/>
            <person name="Tochio T."/>
            <person name="Endo A."/>
        </authorList>
    </citation>
    <scope>NUCLEOTIDE SEQUENCE [LARGE SCALE GENOMIC DNA]</scope>
    <source>
        <strain evidence="1 2">JCM 31056</strain>
    </source>
</reference>
<sequence>MNLPFSLRKHGGNQRAETIKERQSGYHSVYCAKYAQFTDSVLLHISESLRRGRHGYAAQRITPAITVWHALSDAEETLVSA</sequence>